<protein>
    <submittedName>
        <fullName evidence="2">Uncharacterized protein</fullName>
    </submittedName>
</protein>
<keyword evidence="1" id="KW-0472">Membrane</keyword>
<keyword evidence="3" id="KW-1185">Reference proteome</keyword>
<feature type="transmembrane region" description="Helical" evidence="1">
    <location>
        <begin position="143"/>
        <end position="161"/>
    </location>
</feature>
<dbReference type="Proteomes" id="UP000249248">
    <property type="component" value="Unassembled WGS sequence"/>
</dbReference>
<keyword evidence="1" id="KW-0812">Transmembrane</keyword>
<evidence type="ECO:0000256" key="1">
    <source>
        <dbReference type="SAM" id="Phobius"/>
    </source>
</evidence>
<feature type="transmembrane region" description="Helical" evidence="1">
    <location>
        <begin position="60"/>
        <end position="80"/>
    </location>
</feature>
<evidence type="ECO:0000313" key="2">
    <source>
        <dbReference type="EMBL" id="PZE17224.1"/>
    </source>
</evidence>
<feature type="transmembrane region" description="Helical" evidence="1">
    <location>
        <begin position="86"/>
        <end position="107"/>
    </location>
</feature>
<dbReference type="OrthoDB" id="9875358at2"/>
<dbReference type="RefSeq" id="WP_111062749.1">
    <property type="nucleotide sequence ID" value="NZ_JBHUCU010000016.1"/>
</dbReference>
<name>A0A2W1N0G8_9FLAO</name>
<comment type="caution">
    <text evidence="2">The sequence shown here is derived from an EMBL/GenBank/DDBJ whole genome shotgun (WGS) entry which is preliminary data.</text>
</comment>
<dbReference type="EMBL" id="QKSB01000004">
    <property type="protein sequence ID" value="PZE17224.1"/>
    <property type="molecule type" value="Genomic_DNA"/>
</dbReference>
<dbReference type="AlphaFoldDB" id="A0A2W1N0G8"/>
<accession>A0A2W1N0G8</accession>
<gene>
    <name evidence="2" type="ORF">DNU06_08090</name>
</gene>
<keyword evidence="1" id="KW-1133">Transmembrane helix</keyword>
<evidence type="ECO:0000313" key="3">
    <source>
        <dbReference type="Proteomes" id="UP000249248"/>
    </source>
</evidence>
<feature type="transmembrane region" description="Helical" evidence="1">
    <location>
        <begin position="119"/>
        <end position="137"/>
    </location>
</feature>
<reference evidence="2 3" key="1">
    <citation type="submission" date="2018-06" db="EMBL/GenBank/DDBJ databases">
        <title>The draft genome sequence of Crocinitomix sp. SM1701.</title>
        <authorList>
            <person name="Zhang X."/>
        </authorList>
    </citation>
    <scope>NUCLEOTIDE SEQUENCE [LARGE SCALE GENOMIC DNA]</scope>
    <source>
        <strain evidence="2 3">SM1701</strain>
    </source>
</reference>
<organism evidence="2 3">
    <name type="scientific">Putridiphycobacter roseus</name>
    <dbReference type="NCBI Taxonomy" id="2219161"/>
    <lineage>
        <taxon>Bacteria</taxon>
        <taxon>Pseudomonadati</taxon>
        <taxon>Bacteroidota</taxon>
        <taxon>Flavobacteriia</taxon>
        <taxon>Flavobacteriales</taxon>
        <taxon>Crocinitomicaceae</taxon>
        <taxon>Putridiphycobacter</taxon>
    </lineage>
</organism>
<sequence>MNKRATKKAAYKAIVKENKSHQTTFDELRPVSEMTRTDLANEVSSIPSLAKFNELKNLRITYIVLLGVIVILRILGGLGLSEGMTINPILLMVAILISLLVPFVGIFGDLTRRYGSYRFVGILLIIGVVRSINPELFNDTLNLIFLIPFLAVIGLAFYIPAKLKTSYTSKVNKEEKDGKVITQTNIVFEEETQLNDSELLDDSFVI</sequence>
<proteinExistence type="predicted"/>